<evidence type="ECO:0000256" key="3">
    <source>
        <dbReference type="ARBA" id="ARBA00022824"/>
    </source>
</evidence>
<dbReference type="InterPro" id="IPR046964">
    <property type="entry name" value="RTN1-4"/>
</dbReference>
<sequence>MEPDHQEAEKINEKLIDISAITPATNIGSSSTNEPGESANFFELDSNFSIMNINDGKKQEEKFIDNDNQAKVMNLNVIDEVSLSSSSTTNDPNQQSTITDDPNPDDYLIEPGKHSDNFVDLNFTLNQSKVLDPVELKQTNPAAVLFEEKSNDNDLKKSQQQADYSLEIQDDITNILDEKFDLLEMSNSQISDNYNLDSMNELQNEQMPIMMMNSSSVEIASESLPSEIMDLQPKSINQTDNSVVSMDSSVVEQQQQQTFQGSASDSSHESQKSFIEKFDDSNVADMDFPATTATTNITEQQIIPPIEVDRSSNILEQQQQQPSSVATSFIESEDSRILPVQSSIDQSSLMAGDSMNLSSTFKVSEIVDIPQDSRTEFVEPLIVDETIDSGEKLVEKLVDPFDTMATTISSNTVQSSEQQQKPVPENNPNVDSNEISVSEKQVVPMDDNVENNFGAASTTFNPLPDNNDNLLSGDASTTLSSSSSSMANKPDNLVDEQQHLATSTLVAAAAVEKAISTAVSQTSAVSSSSVLLPTSAPSTTKILSSVDNADDDDVDDVDDEKQVEKSKEIFEKSAKSTSTTSISKNDQIIDDDDDDDFIEEKPVTLNRLEQPQQQQQEEEIFSEQLPPPPQLEPEEQISSSLLLSSSNVLSANIDDHHPFEPEKEIETAKSCKQQQQPEQQESDSSELIFQESLSSESPAIEPVFEQKQKQQEKSLKKEQQILVENEQKIMGRKNFRQYSSDNSSAANNLEPDCLQNFIQSLFGPCAADILYWRDPKNSGAVFGIGLVILFSLTIFSVISVVAYTLLFTLLATLSFRVYKNVMQAVNKTDDGHPFKEYLEVDLTPNQERAHEIADQILSHFNCFVNRMRSVLLVEDYVESFKYLFMFWALTFIGSWFNGMTLVILAYIGAFSLPKVYEMNQAQVDHYISMVVSKINEITEKIPFLKKATAAVAEKKDN</sequence>
<evidence type="ECO:0000256" key="1">
    <source>
        <dbReference type="ARBA" id="ARBA00004477"/>
    </source>
</evidence>
<dbReference type="OrthoDB" id="567788at2759"/>
<keyword evidence="5 6" id="KW-0472">Membrane</keyword>
<evidence type="ECO:0000256" key="6">
    <source>
        <dbReference type="RuleBase" id="RU363132"/>
    </source>
</evidence>
<evidence type="ECO:0000313" key="9">
    <source>
        <dbReference type="Proteomes" id="UP000515146"/>
    </source>
</evidence>
<feature type="region of interest" description="Disordered" evidence="7">
    <location>
        <begin position="248"/>
        <end position="272"/>
    </location>
</feature>
<feature type="domain" description="Reticulon" evidence="8">
    <location>
        <begin position="766"/>
        <end position="957"/>
    </location>
</feature>
<evidence type="ECO:0000259" key="8">
    <source>
        <dbReference type="PROSITE" id="PS50845"/>
    </source>
</evidence>
<evidence type="ECO:0000256" key="4">
    <source>
        <dbReference type="ARBA" id="ARBA00022989"/>
    </source>
</evidence>
<feature type="compositionally biased region" description="Low complexity" evidence="7">
    <location>
        <begin position="461"/>
        <end position="485"/>
    </location>
</feature>
<feature type="compositionally biased region" description="Low complexity" evidence="7">
    <location>
        <begin position="575"/>
        <end position="584"/>
    </location>
</feature>
<feature type="compositionally biased region" description="Acidic residues" evidence="7">
    <location>
        <begin position="588"/>
        <end position="598"/>
    </location>
</feature>
<feature type="compositionally biased region" description="Basic and acidic residues" evidence="7">
    <location>
        <begin position="560"/>
        <end position="574"/>
    </location>
</feature>
<feature type="compositionally biased region" description="Low complexity" evidence="7">
    <location>
        <begin position="248"/>
        <end position="264"/>
    </location>
</feature>
<gene>
    <name evidence="10" type="primary">LOC113796472</name>
</gene>
<name>A0A6P6YCZ6_DERPT</name>
<keyword evidence="9" id="KW-1185">Reference proteome</keyword>
<dbReference type="PANTHER" id="PTHR45799">
    <property type="entry name" value="RETICULON-LIKE PROTEIN"/>
    <property type="match status" value="1"/>
</dbReference>
<accession>A0A6P6YCZ6</accession>
<keyword evidence="2 6" id="KW-0812">Transmembrane</keyword>
<feature type="region of interest" description="Disordered" evidence="7">
    <location>
        <begin position="663"/>
        <end position="699"/>
    </location>
</feature>
<dbReference type="Pfam" id="PF02453">
    <property type="entry name" value="Reticulon"/>
    <property type="match status" value="1"/>
</dbReference>
<dbReference type="InParanoid" id="A0A6P6YCZ6"/>
<evidence type="ECO:0000313" key="10">
    <source>
        <dbReference type="RefSeq" id="XP_027202554.1"/>
    </source>
</evidence>
<keyword evidence="4 6" id="KW-1133">Transmembrane helix</keyword>
<protein>
    <recommendedName>
        <fullName evidence="6">Reticulon-like protein</fullName>
    </recommendedName>
</protein>
<dbReference type="InterPro" id="IPR003388">
    <property type="entry name" value="Reticulon"/>
</dbReference>
<dbReference type="AlphaFoldDB" id="A0A6P6YCZ6"/>
<organism evidence="9 10">
    <name type="scientific">Dermatophagoides pteronyssinus</name>
    <name type="common">European house dust mite</name>
    <dbReference type="NCBI Taxonomy" id="6956"/>
    <lineage>
        <taxon>Eukaryota</taxon>
        <taxon>Metazoa</taxon>
        <taxon>Ecdysozoa</taxon>
        <taxon>Arthropoda</taxon>
        <taxon>Chelicerata</taxon>
        <taxon>Arachnida</taxon>
        <taxon>Acari</taxon>
        <taxon>Acariformes</taxon>
        <taxon>Sarcoptiformes</taxon>
        <taxon>Astigmata</taxon>
        <taxon>Psoroptidia</taxon>
        <taxon>Analgoidea</taxon>
        <taxon>Pyroglyphidae</taxon>
        <taxon>Dermatophagoidinae</taxon>
        <taxon>Dermatophagoides</taxon>
    </lineage>
</organism>
<keyword evidence="3 6" id="KW-0256">Endoplasmic reticulum</keyword>
<dbReference type="PROSITE" id="PS50845">
    <property type="entry name" value="RETICULON"/>
    <property type="match status" value="1"/>
</dbReference>
<feature type="compositionally biased region" description="Polar residues" evidence="7">
    <location>
        <begin position="450"/>
        <end position="460"/>
    </location>
</feature>
<feature type="region of interest" description="Disordered" evidence="7">
    <location>
        <begin position="541"/>
        <end position="640"/>
    </location>
</feature>
<feature type="transmembrane region" description="Helical" evidence="6">
    <location>
        <begin position="780"/>
        <end position="813"/>
    </location>
</feature>
<dbReference type="Proteomes" id="UP000515146">
    <property type="component" value="Unplaced"/>
</dbReference>
<dbReference type="GO" id="GO:0030424">
    <property type="term" value="C:axon"/>
    <property type="evidence" value="ECO:0007669"/>
    <property type="project" value="TreeGrafter"/>
</dbReference>
<dbReference type="Gene3D" id="1.20.5.2480">
    <property type="match status" value="1"/>
</dbReference>
<feature type="region of interest" description="Disordered" evidence="7">
    <location>
        <begin position="410"/>
        <end position="432"/>
    </location>
</feature>
<feature type="compositionally biased region" description="Acidic residues" evidence="7">
    <location>
        <begin position="548"/>
        <end position="559"/>
    </location>
</feature>
<dbReference type="GO" id="GO:0005789">
    <property type="term" value="C:endoplasmic reticulum membrane"/>
    <property type="evidence" value="ECO:0007669"/>
    <property type="project" value="UniProtKB-SubCell"/>
</dbReference>
<evidence type="ECO:0000256" key="7">
    <source>
        <dbReference type="SAM" id="MobiDB-lite"/>
    </source>
</evidence>
<dbReference type="KEGG" id="dpte:113796472"/>
<dbReference type="RefSeq" id="XP_027202554.1">
    <property type="nucleotide sequence ID" value="XM_027346753.1"/>
</dbReference>
<evidence type="ECO:0000256" key="2">
    <source>
        <dbReference type="ARBA" id="ARBA00022692"/>
    </source>
</evidence>
<feature type="region of interest" description="Disordered" evidence="7">
    <location>
        <begin position="83"/>
        <end position="105"/>
    </location>
</feature>
<dbReference type="PANTHER" id="PTHR45799:SF2">
    <property type="entry name" value="RETICULON-LIKE PROTEIN"/>
    <property type="match status" value="1"/>
</dbReference>
<feature type="transmembrane region" description="Helical" evidence="6">
    <location>
        <begin position="882"/>
        <end position="909"/>
    </location>
</feature>
<evidence type="ECO:0000256" key="5">
    <source>
        <dbReference type="ARBA" id="ARBA00023136"/>
    </source>
</evidence>
<feature type="compositionally biased region" description="Polar residues" evidence="7">
    <location>
        <begin position="83"/>
        <end position="100"/>
    </location>
</feature>
<feature type="region of interest" description="Disordered" evidence="7">
    <location>
        <begin position="449"/>
        <end position="490"/>
    </location>
</feature>
<reference evidence="10" key="1">
    <citation type="submission" date="2025-08" db="UniProtKB">
        <authorList>
            <consortium name="RefSeq"/>
        </authorList>
    </citation>
    <scope>IDENTIFICATION</scope>
    <source>
        <strain evidence="10">Airmid</strain>
    </source>
</reference>
<proteinExistence type="predicted"/>
<comment type="subcellular location">
    <subcellularLocation>
        <location evidence="1 6">Endoplasmic reticulum membrane</location>
        <topology evidence="1 6">Multi-pass membrane protein</topology>
    </subcellularLocation>
</comment>